<dbReference type="InterPro" id="IPR022062">
    <property type="entry name" value="DUF3618"/>
</dbReference>
<evidence type="ECO:0000313" key="3">
    <source>
        <dbReference type="EMBL" id="MDL2076221.1"/>
    </source>
</evidence>
<reference evidence="3 4" key="1">
    <citation type="submission" date="2023-05" db="EMBL/GenBank/DDBJ databases">
        <title>Streptomyces fuscus sp. nov., a brown-black pigment producing actinomyces isolated from dry sand of Sea duck farm.</title>
        <authorList>
            <person name="Xie J."/>
            <person name="Shen N."/>
        </authorList>
    </citation>
    <scope>NUCLEOTIDE SEQUENCE [LARGE SCALE GENOMIC DNA]</scope>
    <source>
        <strain evidence="3 4">GXMU-J15</strain>
    </source>
</reference>
<keyword evidence="2" id="KW-0812">Transmembrane</keyword>
<comment type="caution">
    <text evidence="3">The sequence shown here is derived from an EMBL/GenBank/DDBJ whole genome shotgun (WGS) entry which is preliminary data.</text>
</comment>
<evidence type="ECO:0000313" key="4">
    <source>
        <dbReference type="Proteomes" id="UP001241926"/>
    </source>
</evidence>
<proteinExistence type="predicted"/>
<feature type="region of interest" description="Disordered" evidence="1">
    <location>
        <begin position="1"/>
        <end position="29"/>
    </location>
</feature>
<accession>A0ABT7IUF8</accession>
<feature type="transmembrane region" description="Helical" evidence="2">
    <location>
        <begin position="96"/>
        <end position="114"/>
    </location>
</feature>
<dbReference type="EMBL" id="JASJUS010000005">
    <property type="protein sequence ID" value="MDL2076221.1"/>
    <property type="molecule type" value="Genomic_DNA"/>
</dbReference>
<keyword evidence="2" id="KW-0472">Membrane</keyword>
<organism evidence="3 4">
    <name type="scientific">Streptomyces fuscus</name>
    <dbReference type="NCBI Taxonomy" id="3048495"/>
    <lineage>
        <taxon>Bacteria</taxon>
        <taxon>Bacillati</taxon>
        <taxon>Actinomycetota</taxon>
        <taxon>Actinomycetes</taxon>
        <taxon>Kitasatosporales</taxon>
        <taxon>Streptomycetaceae</taxon>
        <taxon>Streptomyces</taxon>
    </lineage>
</organism>
<keyword evidence="4" id="KW-1185">Reference proteome</keyword>
<dbReference type="RefSeq" id="WP_261717390.1">
    <property type="nucleotide sequence ID" value="NZ_JASJUS010000005.1"/>
</dbReference>
<dbReference type="Proteomes" id="UP001241926">
    <property type="component" value="Unassembled WGS sequence"/>
</dbReference>
<evidence type="ECO:0000256" key="2">
    <source>
        <dbReference type="SAM" id="Phobius"/>
    </source>
</evidence>
<keyword evidence="2" id="KW-1133">Transmembrane helix</keyword>
<name>A0ABT7IUF8_9ACTN</name>
<gene>
    <name evidence="3" type="ORF">QNN03_07190</name>
</gene>
<dbReference type="Pfam" id="PF12277">
    <property type="entry name" value="DUF3618"/>
    <property type="match status" value="1"/>
</dbReference>
<evidence type="ECO:0000256" key="1">
    <source>
        <dbReference type="SAM" id="MobiDB-lite"/>
    </source>
</evidence>
<sequence length="118" mass="12962">MTHDKPQDDAPATPSQEELRKQVDEDREELGETIEALAAKTDIKARAQERTAAAKQQAAEKTALVRTQAAEKTAQVKNQAAETATQVKTQVLANRTPLLAVGGAALTLLLLLRWRRHR</sequence>
<protein>
    <submittedName>
        <fullName evidence="3">DUF3618 domain-containing protein</fullName>
    </submittedName>
</protein>